<dbReference type="Gene3D" id="3.40.50.150">
    <property type="entry name" value="Vaccinia Virus protein VP39"/>
    <property type="match status" value="1"/>
</dbReference>
<dbReference type="AlphaFoldDB" id="A0A235BY37"/>
<evidence type="ECO:0000313" key="5">
    <source>
        <dbReference type="Proteomes" id="UP000215215"/>
    </source>
</evidence>
<dbReference type="GO" id="GO:0032259">
    <property type="term" value="P:methylation"/>
    <property type="evidence" value="ECO:0007669"/>
    <property type="project" value="UniProtKB-KW"/>
</dbReference>
<name>A0A235BY37_UNCW3</name>
<dbReference type="SUPFAM" id="SSF53335">
    <property type="entry name" value="S-adenosyl-L-methionine-dependent methyltransferases"/>
    <property type="match status" value="1"/>
</dbReference>
<gene>
    <name evidence="4" type="ORF">CH333_03310</name>
</gene>
<protein>
    <recommendedName>
        <fullName evidence="3">Methyltransferase domain-containing protein</fullName>
    </recommendedName>
</protein>
<organism evidence="4 5">
    <name type="scientific">candidate division WOR-3 bacterium JGI_Cruoil_03_44_89</name>
    <dbReference type="NCBI Taxonomy" id="1973748"/>
    <lineage>
        <taxon>Bacteria</taxon>
        <taxon>Bacteria division WOR-3</taxon>
    </lineage>
</organism>
<accession>A0A235BY37</accession>
<proteinExistence type="predicted"/>
<keyword evidence="2" id="KW-0808">Transferase</keyword>
<dbReference type="PANTHER" id="PTHR43861:SF1">
    <property type="entry name" value="TRANS-ACONITATE 2-METHYLTRANSFERASE"/>
    <property type="match status" value="1"/>
</dbReference>
<dbReference type="InterPro" id="IPR029063">
    <property type="entry name" value="SAM-dependent_MTases_sf"/>
</dbReference>
<dbReference type="EMBL" id="NOZQ01000064">
    <property type="protein sequence ID" value="OYD16465.1"/>
    <property type="molecule type" value="Genomic_DNA"/>
</dbReference>
<evidence type="ECO:0000313" key="4">
    <source>
        <dbReference type="EMBL" id="OYD16465.1"/>
    </source>
</evidence>
<evidence type="ECO:0000256" key="2">
    <source>
        <dbReference type="ARBA" id="ARBA00022679"/>
    </source>
</evidence>
<dbReference type="Gene3D" id="2.20.25.110">
    <property type="entry name" value="S-adenosyl-L-methionine-dependent methyltransferases"/>
    <property type="match status" value="1"/>
</dbReference>
<dbReference type="GO" id="GO:0008168">
    <property type="term" value="F:methyltransferase activity"/>
    <property type="evidence" value="ECO:0007669"/>
    <property type="project" value="UniProtKB-KW"/>
</dbReference>
<dbReference type="Pfam" id="PF13649">
    <property type="entry name" value="Methyltransf_25"/>
    <property type="match status" value="1"/>
</dbReference>
<comment type="caution">
    <text evidence="4">The sequence shown here is derived from an EMBL/GenBank/DDBJ whole genome shotgun (WGS) entry which is preliminary data.</text>
</comment>
<evidence type="ECO:0000259" key="3">
    <source>
        <dbReference type="Pfam" id="PF13649"/>
    </source>
</evidence>
<keyword evidence="1" id="KW-0489">Methyltransferase</keyword>
<dbReference type="CDD" id="cd02440">
    <property type="entry name" value="AdoMet_MTases"/>
    <property type="match status" value="1"/>
</dbReference>
<sequence length="255" mass="29994">MDIIERNWNWWAYFWRVKHRQTIPGIDDYDKKAVVFIIKVLDIKRGESLLDLGCGSGEHIRLLAKEGIRCVGVEIASSLVEYSRNKAREEKLEVEYLPKDMRKIDFCSEFEYCILMSGTFGFFDDKENLKLLKKIKMALKPNGRLLFDLSNPYRIRENLGNKWCKVDNGYVFIKDEFDAENGRLGGRFFFIDKDSRMNILKGELGWEFTRIYTLPEIRDMLNTAGIQFLKAYGSIESPYEEYKPQSHRLIVIARK</sequence>
<dbReference type="InterPro" id="IPR041698">
    <property type="entry name" value="Methyltransf_25"/>
</dbReference>
<feature type="domain" description="Methyltransferase" evidence="3">
    <location>
        <begin position="50"/>
        <end position="143"/>
    </location>
</feature>
<evidence type="ECO:0000256" key="1">
    <source>
        <dbReference type="ARBA" id="ARBA00022603"/>
    </source>
</evidence>
<dbReference type="Proteomes" id="UP000215215">
    <property type="component" value="Unassembled WGS sequence"/>
</dbReference>
<dbReference type="PANTHER" id="PTHR43861">
    <property type="entry name" value="TRANS-ACONITATE 2-METHYLTRANSFERASE-RELATED"/>
    <property type="match status" value="1"/>
</dbReference>
<reference evidence="4 5" key="1">
    <citation type="submission" date="2017-07" db="EMBL/GenBank/DDBJ databases">
        <title>Recovery of genomes from metagenomes via a dereplication, aggregation, and scoring strategy.</title>
        <authorList>
            <person name="Sieber C.M."/>
            <person name="Probst A.J."/>
            <person name="Sharrar A."/>
            <person name="Thomas B.C."/>
            <person name="Hess M."/>
            <person name="Tringe S.G."/>
            <person name="Banfield J.F."/>
        </authorList>
    </citation>
    <scope>NUCLEOTIDE SEQUENCE [LARGE SCALE GENOMIC DNA]</scope>
    <source>
        <strain evidence="4">JGI_Cruoil_03_44_89</strain>
    </source>
</reference>